<keyword evidence="2" id="KW-0805">Transcription regulation</keyword>
<dbReference type="InterPro" id="IPR010982">
    <property type="entry name" value="Lambda_DNA-bd_dom_sf"/>
</dbReference>
<feature type="domain" description="HTH cro/C1-type" evidence="6">
    <location>
        <begin position="2"/>
        <end position="50"/>
    </location>
</feature>
<dbReference type="Pfam" id="PF00356">
    <property type="entry name" value="LacI"/>
    <property type="match status" value="1"/>
</dbReference>
<dbReference type="InterPro" id="IPR000843">
    <property type="entry name" value="HTH_LacI"/>
</dbReference>
<evidence type="ECO:0000256" key="3">
    <source>
        <dbReference type="ARBA" id="ARBA00023125"/>
    </source>
</evidence>
<evidence type="ECO:0000313" key="7">
    <source>
        <dbReference type="EMBL" id="GGD47492.1"/>
    </source>
</evidence>
<dbReference type="SUPFAM" id="SSF47413">
    <property type="entry name" value="lambda repressor-like DNA-binding domains"/>
    <property type="match status" value="1"/>
</dbReference>
<dbReference type="CDD" id="cd06267">
    <property type="entry name" value="PBP1_LacI_sugar_binding-like"/>
    <property type="match status" value="1"/>
</dbReference>
<gene>
    <name evidence="7" type="ORF">GCM10010911_01240</name>
</gene>
<dbReference type="PROSITE" id="PS50932">
    <property type="entry name" value="HTH_LACI_2"/>
    <property type="match status" value="1"/>
</dbReference>
<evidence type="ECO:0000259" key="5">
    <source>
        <dbReference type="PROSITE" id="PS50932"/>
    </source>
</evidence>
<organism evidence="7 8">
    <name type="scientific">Paenibacillus nasutitermitis</name>
    <dbReference type="NCBI Taxonomy" id="1652958"/>
    <lineage>
        <taxon>Bacteria</taxon>
        <taxon>Bacillati</taxon>
        <taxon>Bacillota</taxon>
        <taxon>Bacilli</taxon>
        <taxon>Bacillales</taxon>
        <taxon>Paenibacillaceae</taxon>
        <taxon>Paenibacillus</taxon>
    </lineage>
</organism>
<dbReference type="Gene3D" id="3.40.50.2300">
    <property type="match status" value="2"/>
</dbReference>
<evidence type="ECO:0000256" key="4">
    <source>
        <dbReference type="ARBA" id="ARBA00023163"/>
    </source>
</evidence>
<protein>
    <submittedName>
        <fullName evidence="7">LacI family transcriptional regulator</fullName>
    </submittedName>
</protein>
<evidence type="ECO:0000259" key="6">
    <source>
        <dbReference type="PROSITE" id="PS50943"/>
    </source>
</evidence>
<keyword evidence="4" id="KW-0804">Transcription</keyword>
<dbReference type="GO" id="GO:0003700">
    <property type="term" value="F:DNA-binding transcription factor activity"/>
    <property type="evidence" value="ECO:0007669"/>
    <property type="project" value="TreeGrafter"/>
</dbReference>
<dbReference type="InterPro" id="IPR028082">
    <property type="entry name" value="Peripla_BP_I"/>
</dbReference>
<dbReference type="RefSeq" id="WP_188988144.1">
    <property type="nucleotide sequence ID" value="NZ_BMHP01000001.1"/>
</dbReference>
<reference evidence="7" key="2">
    <citation type="submission" date="2020-09" db="EMBL/GenBank/DDBJ databases">
        <authorList>
            <person name="Sun Q."/>
            <person name="Zhou Y."/>
        </authorList>
    </citation>
    <scope>NUCLEOTIDE SEQUENCE</scope>
    <source>
        <strain evidence="7">CGMCC 1.15178</strain>
    </source>
</reference>
<dbReference type="SMART" id="SM00354">
    <property type="entry name" value="HTH_LACI"/>
    <property type="match status" value="1"/>
</dbReference>
<keyword evidence="3" id="KW-0238">DNA-binding</keyword>
<feature type="domain" description="HTH lacI-type" evidence="5">
    <location>
        <begin position="2"/>
        <end position="56"/>
    </location>
</feature>
<comment type="caution">
    <text evidence="7">The sequence shown here is derived from an EMBL/GenBank/DDBJ whole genome shotgun (WGS) entry which is preliminary data.</text>
</comment>
<evidence type="ECO:0000313" key="8">
    <source>
        <dbReference type="Proteomes" id="UP000612456"/>
    </source>
</evidence>
<dbReference type="CDD" id="cd01392">
    <property type="entry name" value="HTH_LacI"/>
    <property type="match status" value="1"/>
</dbReference>
<evidence type="ECO:0000256" key="2">
    <source>
        <dbReference type="ARBA" id="ARBA00023015"/>
    </source>
</evidence>
<dbReference type="GO" id="GO:0000976">
    <property type="term" value="F:transcription cis-regulatory region binding"/>
    <property type="evidence" value="ECO:0007669"/>
    <property type="project" value="TreeGrafter"/>
</dbReference>
<reference evidence="7" key="1">
    <citation type="journal article" date="2014" name="Int. J. Syst. Evol. Microbiol.">
        <title>Complete genome sequence of Corynebacterium casei LMG S-19264T (=DSM 44701T), isolated from a smear-ripened cheese.</title>
        <authorList>
            <consortium name="US DOE Joint Genome Institute (JGI-PGF)"/>
            <person name="Walter F."/>
            <person name="Albersmeier A."/>
            <person name="Kalinowski J."/>
            <person name="Ruckert C."/>
        </authorList>
    </citation>
    <scope>NUCLEOTIDE SEQUENCE</scope>
    <source>
        <strain evidence="7">CGMCC 1.15178</strain>
    </source>
</reference>
<dbReference type="InterPro" id="IPR001387">
    <property type="entry name" value="Cro/C1-type_HTH"/>
</dbReference>
<dbReference type="Gene3D" id="1.10.260.40">
    <property type="entry name" value="lambda repressor-like DNA-binding domains"/>
    <property type="match status" value="1"/>
</dbReference>
<sequence>MITLKEVAKAAGVNPSTVSRALSGDKRVKEKTRKMVEKLAAELNYTPNFMAKALSGKRTHLVGLIVPEISSNYYAQIIEFIETALKGKGYSLIIGTTGWNADRGMKNVDLFIGRKVDGIIYADQLSPEMGNIFRQEKKYSDFPVVTIGSADRSHDVEIVTVDEGYGISLLVNHLVSLGHQTFGFIGEHLSSGIRLPLFIRALAQAGLSFHPNHIKSGKERFEAGGYLRMKELLAEDDRPTAVLASYDYLAIGAMKAAHEAGLQVPEHISIVGFDNVRESEYLLTPLTTVYPPIKDMTQRAIDILIEKIEQDSTRLRPPATTTVYPQLVIRQSSSAPAPATFTSSPRHS</sequence>
<dbReference type="InterPro" id="IPR046335">
    <property type="entry name" value="LacI/GalR-like_sensor"/>
</dbReference>
<name>A0A916YJD1_9BACL</name>
<dbReference type="PANTHER" id="PTHR30146:SF148">
    <property type="entry name" value="HTH-TYPE TRANSCRIPTIONAL REPRESSOR PURR-RELATED"/>
    <property type="match status" value="1"/>
</dbReference>
<dbReference type="PROSITE" id="PS50943">
    <property type="entry name" value="HTH_CROC1"/>
    <property type="match status" value="1"/>
</dbReference>
<keyword evidence="8" id="KW-1185">Reference proteome</keyword>
<dbReference type="EMBL" id="BMHP01000001">
    <property type="protein sequence ID" value="GGD47492.1"/>
    <property type="molecule type" value="Genomic_DNA"/>
</dbReference>
<dbReference type="AlphaFoldDB" id="A0A916YJD1"/>
<proteinExistence type="predicted"/>
<dbReference type="Proteomes" id="UP000612456">
    <property type="component" value="Unassembled WGS sequence"/>
</dbReference>
<keyword evidence="1" id="KW-0678">Repressor</keyword>
<dbReference type="PANTHER" id="PTHR30146">
    <property type="entry name" value="LACI-RELATED TRANSCRIPTIONAL REPRESSOR"/>
    <property type="match status" value="1"/>
</dbReference>
<dbReference type="SUPFAM" id="SSF53822">
    <property type="entry name" value="Periplasmic binding protein-like I"/>
    <property type="match status" value="1"/>
</dbReference>
<accession>A0A916YJD1</accession>
<evidence type="ECO:0000256" key="1">
    <source>
        <dbReference type="ARBA" id="ARBA00022491"/>
    </source>
</evidence>
<dbReference type="Pfam" id="PF13377">
    <property type="entry name" value="Peripla_BP_3"/>
    <property type="match status" value="1"/>
</dbReference>